<feature type="transmembrane region" description="Helical" evidence="2">
    <location>
        <begin position="384"/>
        <end position="404"/>
    </location>
</feature>
<evidence type="ECO:0000256" key="2">
    <source>
        <dbReference type="SAM" id="Phobius"/>
    </source>
</evidence>
<organism evidence="3 4">
    <name type="scientific">Maudiozyma exigua</name>
    <name type="common">Yeast</name>
    <name type="synonym">Kazachstania exigua</name>
    <dbReference type="NCBI Taxonomy" id="34358"/>
    <lineage>
        <taxon>Eukaryota</taxon>
        <taxon>Fungi</taxon>
        <taxon>Dikarya</taxon>
        <taxon>Ascomycota</taxon>
        <taxon>Saccharomycotina</taxon>
        <taxon>Saccharomycetes</taxon>
        <taxon>Saccharomycetales</taxon>
        <taxon>Saccharomycetaceae</taxon>
        <taxon>Maudiozyma</taxon>
    </lineage>
</organism>
<feature type="compositionally biased region" description="Basic and acidic residues" evidence="1">
    <location>
        <begin position="24"/>
        <end position="41"/>
    </location>
</feature>
<keyword evidence="2" id="KW-0812">Transmembrane</keyword>
<reference evidence="3 4" key="1">
    <citation type="submission" date="2020-11" db="EMBL/GenBank/DDBJ databases">
        <title>Kefir isolates.</title>
        <authorList>
            <person name="Marcisauskas S."/>
            <person name="Kim Y."/>
            <person name="Blasche S."/>
        </authorList>
    </citation>
    <scope>NUCLEOTIDE SEQUENCE [LARGE SCALE GENOMIC DNA]</scope>
    <source>
        <strain evidence="3 4">OG2</strain>
    </source>
</reference>
<name>A0A9P7B283_MAUEX</name>
<protein>
    <submittedName>
        <fullName evidence="3">Uncharacterized protein</fullName>
    </submittedName>
</protein>
<evidence type="ECO:0000313" key="3">
    <source>
        <dbReference type="EMBL" id="KAG0654323.1"/>
    </source>
</evidence>
<dbReference type="EMBL" id="PUHR01000351">
    <property type="protein sequence ID" value="KAG0654323.1"/>
    <property type="molecule type" value="Genomic_DNA"/>
</dbReference>
<dbReference type="OrthoDB" id="4053921at2759"/>
<dbReference type="AlphaFoldDB" id="A0A9P7B283"/>
<keyword evidence="4" id="KW-1185">Reference proteome</keyword>
<proteinExistence type="predicted"/>
<keyword evidence="2" id="KW-1133">Transmembrane helix</keyword>
<dbReference type="Proteomes" id="UP000750334">
    <property type="component" value="Unassembled WGS sequence"/>
</dbReference>
<feature type="compositionally biased region" description="Polar residues" evidence="1">
    <location>
        <begin position="1"/>
        <end position="12"/>
    </location>
</feature>
<evidence type="ECO:0000313" key="4">
    <source>
        <dbReference type="Proteomes" id="UP000750334"/>
    </source>
</evidence>
<comment type="caution">
    <text evidence="3">The sequence shown here is derived from an EMBL/GenBank/DDBJ whole genome shotgun (WGS) entry which is preliminary data.</text>
</comment>
<gene>
    <name evidence="3" type="ORF">C6P45_003453</name>
</gene>
<keyword evidence="2" id="KW-0472">Membrane</keyword>
<accession>A0A9P7B283</accession>
<evidence type="ECO:0000256" key="1">
    <source>
        <dbReference type="SAM" id="MobiDB-lite"/>
    </source>
</evidence>
<feature type="region of interest" description="Disordered" evidence="1">
    <location>
        <begin position="1"/>
        <end position="140"/>
    </location>
</feature>
<feature type="region of interest" description="Disordered" evidence="1">
    <location>
        <begin position="289"/>
        <end position="311"/>
    </location>
</feature>
<sequence>MNNSQYSASNNPVDVYRPSASERLQAERKNEKLRNIQEKRRSQNFTRSISDEENRNKIKSHSNRNNDKKYNFHRIINPNSDIKNDENNDNNSDDDINISKINSVSPFYAKPKNDQIPQNYNDDEEDQYDPSSYPPKVMSPASLLESRGFSSSLYVQDSAETDYEPKMEGWGTIGHVEKETLRSKRQVSGVRTLRKNLGDPLPLPYLRSHEPKEEPKHNNLRVLTKGELENKSEYFNNKFKQLLSQDKINIAKRLKQLNRTTKQEDSMPVYRNPFGNEHNQYFQNKIRHSDSNVKSSHKLSRKSSLEPTNNEQVDNIESNAASTSLKAKLLVDELVLLELQRTLDSNGEKLDIMISLLKDYYPGSSMKRSATHGLFQGPALIRTVYFLMVLLVLLYMFYVSYGVYKIPPYM</sequence>
<feature type="compositionally biased region" description="Acidic residues" evidence="1">
    <location>
        <begin position="87"/>
        <end position="96"/>
    </location>
</feature>